<gene>
    <name evidence="1" type="ORF">HETSPECPRED_008538</name>
</gene>
<organism evidence="1 2">
    <name type="scientific">Heterodermia speciosa</name>
    <dbReference type="NCBI Taxonomy" id="116794"/>
    <lineage>
        <taxon>Eukaryota</taxon>
        <taxon>Fungi</taxon>
        <taxon>Dikarya</taxon>
        <taxon>Ascomycota</taxon>
        <taxon>Pezizomycotina</taxon>
        <taxon>Lecanoromycetes</taxon>
        <taxon>OSLEUM clade</taxon>
        <taxon>Lecanoromycetidae</taxon>
        <taxon>Caliciales</taxon>
        <taxon>Physciaceae</taxon>
        <taxon>Heterodermia</taxon>
    </lineage>
</organism>
<proteinExistence type="predicted"/>
<keyword evidence="2" id="KW-1185">Reference proteome</keyword>
<evidence type="ECO:0000313" key="2">
    <source>
        <dbReference type="Proteomes" id="UP000664521"/>
    </source>
</evidence>
<sequence length="230" mass="26207">MPLGESLLINRSHEPRGHLALRWNKLKDDSPDPINTSRSSAEDNHYTYRRLYYHHEAFRLPASSDDQINVPEDLDMPPKTAETFAGNQPRFTTLSIQTCCDASNVESGNFFAKCIACWPESDTKDETMIPAASLYAEVDIPALIVTHRVLCKQIKKRLGKHQIPGRDEDLIIPLFEKVIVVVDIVNWDWQGLAIVRSDQAHPLRLECNNFDIPQLAFREGDQGQVFRARL</sequence>
<comment type="caution">
    <text evidence="1">The sequence shown here is derived from an EMBL/GenBank/DDBJ whole genome shotgun (WGS) entry which is preliminary data.</text>
</comment>
<protein>
    <submittedName>
        <fullName evidence="1">Uncharacterized protein</fullName>
    </submittedName>
</protein>
<dbReference type="Proteomes" id="UP000664521">
    <property type="component" value="Unassembled WGS sequence"/>
</dbReference>
<dbReference type="AlphaFoldDB" id="A0A8H3G208"/>
<name>A0A8H3G208_9LECA</name>
<dbReference type="EMBL" id="CAJPDS010000066">
    <property type="protein sequence ID" value="CAF9933107.1"/>
    <property type="molecule type" value="Genomic_DNA"/>
</dbReference>
<evidence type="ECO:0000313" key="1">
    <source>
        <dbReference type="EMBL" id="CAF9933107.1"/>
    </source>
</evidence>
<accession>A0A8H3G208</accession>
<reference evidence="1" key="1">
    <citation type="submission" date="2021-03" db="EMBL/GenBank/DDBJ databases">
        <authorList>
            <person name="Tagirdzhanova G."/>
        </authorList>
    </citation>
    <scope>NUCLEOTIDE SEQUENCE</scope>
</reference>